<organism evidence="2 3">
    <name type="scientific">Porphyridium purpureum</name>
    <name type="common">Red alga</name>
    <name type="synonym">Porphyridium cruentum</name>
    <dbReference type="NCBI Taxonomy" id="35688"/>
    <lineage>
        <taxon>Eukaryota</taxon>
        <taxon>Rhodophyta</taxon>
        <taxon>Bangiophyceae</taxon>
        <taxon>Porphyridiales</taxon>
        <taxon>Porphyridiaceae</taxon>
        <taxon>Porphyridium</taxon>
    </lineage>
</organism>
<keyword evidence="3" id="KW-1185">Reference proteome</keyword>
<sequence length="165" mass="18280">MRRAGLHQRSSLTSSLESTGSELGSPNVLGLNAVSVLGVPCSASLNRPFSVMNGSTTRTNAFCLVARRETKTDDKCIFEVQIFRRPHIDGFSSCRKLREQLFMAQIREPPSSTANPAWRAAAFESSDHVRECIFIGQPNRVSEQSFVDRASTTVLRHIALPCQRL</sequence>
<proteinExistence type="predicted"/>
<reference evidence="3" key="1">
    <citation type="journal article" date="2019" name="Nat. Commun.">
        <title>Expansion of phycobilisome linker gene families in mesophilic red algae.</title>
        <authorList>
            <person name="Lee J."/>
            <person name="Kim D."/>
            <person name="Bhattacharya D."/>
            <person name="Yoon H.S."/>
        </authorList>
    </citation>
    <scope>NUCLEOTIDE SEQUENCE [LARGE SCALE GENOMIC DNA]</scope>
    <source>
        <strain evidence="3">CCMP 1328</strain>
    </source>
</reference>
<protein>
    <submittedName>
        <fullName evidence="2">Uncharacterized protein</fullName>
    </submittedName>
</protein>
<feature type="compositionally biased region" description="Low complexity" evidence="1">
    <location>
        <begin position="10"/>
        <end position="23"/>
    </location>
</feature>
<feature type="region of interest" description="Disordered" evidence="1">
    <location>
        <begin position="1"/>
        <end position="23"/>
    </location>
</feature>
<dbReference type="Proteomes" id="UP000324585">
    <property type="component" value="Unassembled WGS sequence"/>
</dbReference>
<name>A0A5J4Z0T3_PORPP</name>
<gene>
    <name evidence="2" type="ORF">FVE85_0945</name>
</gene>
<dbReference type="AlphaFoldDB" id="A0A5J4Z0T3"/>
<dbReference type="EMBL" id="VRMN01000002">
    <property type="protein sequence ID" value="KAA8497216.1"/>
    <property type="molecule type" value="Genomic_DNA"/>
</dbReference>
<evidence type="ECO:0000256" key="1">
    <source>
        <dbReference type="SAM" id="MobiDB-lite"/>
    </source>
</evidence>
<evidence type="ECO:0000313" key="2">
    <source>
        <dbReference type="EMBL" id="KAA8497216.1"/>
    </source>
</evidence>
<evidence type="ECO:0000313" key="3">
    <source>
        <dbReference type="Proteomes" id="UP000324585"/>
    </source>
</evidence>
<accession>A0A5J4Z0T3</accession>
<comment type="caution">
    <text evidence="2">The sequence shown here is derived from an EMBL/GenBank/DDBJ whole genome shotgun (WGS) entry which is preliminary data.</text>
</comment>